<dbReference type="GO" id="GO:0015074">
    <property type="term" value="P:DNA integration"/>
    <property type="evidence" value="ECO:0007669"/>
    <property type="project" value="UniProtKB-KW"/>
</dbReference>
<dbReference type="STRING" id="797473.HMPREF9080_00773"/>
<name>G9ZDD9_9GAMM</name>
<feature type="domain" description="Tyr recombinase" evidence="5">
    <location>
        <begin position="199"/>
        <end position="379"/>
    </location>
</feature>
<dbReference type="Gene3D" id="3.30.160.390">
    <property type="entry name" value="Integrase, DNA-binding domain"/>
    <property type="match status" value="1"/>
</dbReference>
<dbReference type="EMBL" id="AGCM01000041">
    <property type="protein sequence ID" value="EHM55361.1"/>
    <property type="molecule type" value="Genomic_DNA"/>
</dbReference>
<evidence type="ECO:0000313" key="7">
    <source>
        <dbReference type="Proteomes" id="UP000004750"/>
    </source>
</evidence>
<dbReference type="InterPro" id="IPR050808">
    <property type="entry name" value="Phage_Integrase"/>
</dbReference>
<keyword evidence="3" id="KW-0238">DNA-binding</keyword>
<keyword evidence="2" id="KW-0229">DNA integration</keyword>
<gene>
    <name evidence="6" type="ORF">HMPREF9080_00773</name>
</gene>
<dbReference type="PROSITE" id="PS51898">
    <property type="entry name" value="TYR_RECOMBINASE"/>
    <property type="match status" value="1"/>
</dbReference>
<dbReference type="InterPro" id="IPR025166">
    <property type="entry name" value="Integrase_DNA_bind_dom"/>
</dbReference>
<dbReference type="Gene3D" id="1.10.443.10">
    <property type="entry name" value="Intergrase catalytic core"/>
    <property type="match status" value="1"/>
</dbReference>
<evidence type="ECO:0000313" key="6">
    <source>
        <dbReference type="EMBL" id="EHM55361.1"/>
    </source>
</evidence>
<evidence type="ECO:0000259" key="5">
    <source>
        <dbReference type="PROSITE" id="PS51898"/>
    </source>
</evidence>
<dbReference type="InterPro" id="IPR013762">
    <property type="entry name" value="Integrase-like_cat_sf"/>
</dbReference>
<evidence type="ECO:0000256" key="4">
    <source>
        <dbReference type="ARBA" id="ARBA00023172"/>
    </source>
</evidence>
<comment type="caution">
    <text evidence="6">The sequence shown here is derived from an EMBL/GenBank/DDBJ whole genome shotgun (WGS) entry which is preliminary data.</text>
</comment>
<dbReference type="PANTHER" id="PTHR30629:SF2">
    <property type="entry name" value="PROPHAGE INTEGRASE INTS-RELATED"/>
    <property type="match status" value="1"/>
</dbReference>
<dbReference type="InterPro" id="IPR002104">
    <property type="entry name" value="Integrase_catalytic"/>
</dbReference>
<dbReference type="AlphaFoldDB" id="G9ZDD9"/>
<dbReference type="RefSeq" id="WP_006984792.1">
    <property type="nucleotide sequence ID" value="NZ_JH417904.1"/>
</dbReference>
<evidence type="ECO:0000256" key="1">
    <source>
        <dbReference type="ARBA" id="ARBA00008857"/>
    </source>
</evidence>
<dbReference type="Gene3D" id="1.10.150.130">
    <property type="match status" value="1"/>
</dbReference>
<dbReference type="InterPro" id="IPR010998">
    <property type="entry name" value="Integrase_recombinase_N"/>
</dbReference>
<protein>
    <submittedName>
        <fullName evidence="6">Site-specific recombinase, phage integrase family</fullName>
    </submittedName>
</protein>
<dbReference type="InterPro" id="IPR038488">
    <property type="entry name" value="Integrase_DNA-bd_sf"/>
</dbReference>
<dbReference type="Pfam" id="PF13356">
    <property type="entry name" value="Arm-DNA-bind_3"/>
    <property type="match status" value="1"/>
</dbReference>
<organism evidence="6 7">
    <name type="scientific">Cardiobacterium valvarum F0432</name>
    <dbReference type="NCBI Taxonomy" id="797473"/>
    <lineage>
        <taxon>Bacteria</taxon>
        <taxon>Pseudomonadati</taxon>
        <taxon>Pseudomonadota</taxon>
        <taxon>Gammaproteobacteria</taxon>
        <taxon>Cardiobacteriales</taxon>
        <taxon>Cardiobacteriaceae</taxon>
        <taxon>Cardiobacterium</taxon>
    </lineage>
</organism>
<dbReference type="SUPFAM" id="SSF56349">
    <property type="entry name" value="DNA breaking-rejoining enzymes"/>
    <property type="match status" value="1"/>
</dbReference>
<dbReference type="InterPro" id="IPR011010">
    <property type="entry name" value="DNA_brk_join_enz"/>
</dbReference>
<reference evidence="6 7" key="1">
    <citation type="submission" date="2011-08" db="EMBL/GenBank/DDBJ databases">
        <authorList>
            <person name="Weinstock G."/>
            <person name="Sodergren E."/>
            <person name="Clifton S."/>
            <person name="Fulton L."/>
            <person name="Fulton B."/>
            <person name="Courtney L."/>
            <person name="Fronick C."/>
            <person name="Harrison M."/>
            <person name="Strong C."/>
            <person name="Farmer C."/>
            <person name="Delahaunty K."/>
            <person name="Markovic C."/>
            <person name="Hall O."/>
            <person name="Minx P."/>
            <person name="Tomlinson C."/>
            <person name="Mitreva M."/>
            <person name="Hou S."/>
            <person name="Chen J."/>
            <person name="Wollam A."/>
            <person name="Pepin K.H."/>
            <person name="Johnson M."/>
            <person name="Bhonagiri V."/>
            <person name="Zhang X."/>
            <person name="Suruliraj S."/>
            <person name="Warren W."/>
            <person name="Chinwalla A."/>
            <person name="Mardis E.R."/>
            <person name="Wilson R.K."/>
        </authorList>
    </citation>
    <scope>NUCLEOTIDE SEQUENCE [LARGE SCALE GENOMIC DNA]</scope>
    <source>
        <strain evidence="6 7">F0432</strain>
    </source>
</reference>
<accession>G9ZDD9</accession>
<dbReference type="PANTHER" id="PTHR30629">
    <property type="entry name" value="PROPHAGE INTEGRASE"/>
    <property type="match status" value="1"/>
</dbReference>
<comment type="similarity">
    <text evidence="1">Belongs to the 'phage' integrase family.</text>
</comment>
<evidence type="ECO:0000256" key="2">
    <source>
        <dbReference type="ARBA" id="ARBA00022908"/>
    </source>
</evidence>
<proteinExistence type="inferred from homology"/>
<dbReference type="GO" id="GO:0006310">
    <property type="term" value="P:DNA recombination"/>
    <property type="evidence" value="ECO:0007669"/>
    <property type="project" value="UniProtKB-KW"/>
</dbReference>
<keyword evidence="4" id="KW-0233">DNA recombination</keyword>
<evidence type="ECO:0000256" key="3">
    <source>
        <dbReference type="ARBA" id="ARBA00023125"/>
    </source>
</evidence>
<dbReference type="CDD" id="cd00801">
    <property type="entry name" value="INT_P4_C"/>
    <property type="match status" value="1"/>
</dbReference>
<dbReference type="Pfam" id="PF00589">
    <property type="entry name" value="Phage_integrase"/>
    <property type="match status" value="1"/>
</dbReference>
<dbReference type="GO" id="GO:0003677">
    <property type="term" value="F:DNA binding"/>
    <property type="evidence" value="ECO:0007669"/>
    <property type="project" value="UniProtKB-KW"/>
</dbReference>
<sequence>MENTMLTDMKIKQAKKEDKPYKLTDQNGLYLRVAKKSKRWYLRYTFEGKRQERPLGAYPGVTLAKARQQAADAQASLEEGIDPFAKSKEVAGASITFGEAFETLFAIDTGKLTATTLYFRRQTYERHLKALVNRPLDKITPQEIRDIVLPLHDAGHEALAKKVRGVVSKVYTDGVVRYGLTYDPSQASRRLVKVKRVRHHPHIEDKRLLGRLLADIERGDDRTSLSVVAALRMLPYLFVRKNELRHMHGRDIDLDDALWRVPVEVCKMRSPHLVPLPRQVVAMLRERMTLIGSDGYLFPSPLRDEGIIGPNTLNLYLQRLGYNGAVITPHGFRGTASTALHEAGYASEWIETQLAHLERNDTAAAYNHAKYLPQRRKMMQEWADFLDGLKERYGREERGSNASEK</sequence>
<dbReference type="HOGENOM" id="CLU_027562_0_0_6"/>
<dbReference type="Proteomes" id="UP000004750">
    <property type="component" value="Unassembled WGS sequence"/>
</dbReference>